<keyword evidence="2" id="KW-0472">Membrane</keyword>
<feature type="region of interest" description="Disordered" evidence="1">
    <location>
        <begin position="1"/>
        <end position="30"/>
    </location>
</feature>
<feature type="transmembrane region" description="Helical" evidence="2">
    <location>
        <begin position="66"/>
        <end position="89"/>
    </location>
</feature>
<feature type="transmembrane region" description="Helical" evidence="2">
    <location>
        <begin position="150"/>
        <end position="171"/>
    </location>
</feature>
<sequence>MGQPQQWYPRYPHGHHGPPNPAPGYPYGAQPPYPPGLSPGVAPTGHPAYPGFPGHPRQGVASPATAYVAAALFVPAVLMAFAGAAVGWIGGGTADSEGEYGLLLSLVGAAVTHRVTGDISFAVATTTTVACLAGVLVLALFARLNAVRRALGGLGCVVVAYYVYALVYLLTEDAGSLALIPLVTFLLWTVPTVVVLLPPVGRAMRGRTRPGR</sequence>
<keyword evidence="4" id="KW-1185">Reference proteome</keyword>
<evidence type="ECO:0000256" key="2">
    <source>
        <dbReference type="SAM" id="Phobius"/>
    </source>
</evidence>
<organism evidence="3 4">
    <name type="scientific">Saccharomonospora piscinae</name>
    <dbReference type="NCBI Taxonomy" id="687388"/>
    <lineage>
        <taxon>Bacteria</taxon>
        <taxon>Bacillati</taxon>
        <taxon>Actinomycetota</taxon>
        <taxon>Actinomycetes</taxon>
        <taxon>Pseudonocardiales</taxon>
        <taxon>Pseudonocardiaceae</taxon>
        <taxon>Saccharomonospora</taxon>
    </lineage>
</organism>
<protein>
    <submittedName>
        <fullName evidence="3">Uncharacterized protein</fullName>
    </submittedName>
</protein>
<name>A0A1V9A052_SACPI</name>
<reference evidence="3 4" key="1">
    <citation type="submission" date="2017-02" db="EMBL/GenBank/DDBJ databases">
        <title>Draft genome of Saccharomonospora sp. 154.</title>
        <authorList>
            <person name="Alonso-Carmona G.S."/>
            <person name="De La Haba R."/>
            <person name="Vera-Gargallo B."/>
            <person name="Sandoval-Trujillo A.H."/>
            <person name="Ramirez-Duran N."/>
            <person name="Ventosa A."/>
        </authorList>
    </citation>
    <scope>NUCLEOTIDE SEQUENCE [LARGE SCALE GENOMIC DNA]</scope>
    <source>
        <strain evidence="3 4">LRS4.154</strain>
    </source>
</reference>
<keyword evidence="2" id="KW-1133">Transmembrane helix</keyword>
<dbReference type="Proteomes" id="UP000192591">
    <property type="component" value="Unassembled WGS sequence"/>
</dbReference>
<dbReference type="STRING" id="1962155.B1813_13350"/>
<feature type="compositionally biased region" description="Pro residues" evidence="1">
    <location>
        <begin position="18"/>
        <end position="30"/>
    </location>
</feature>
<feature type="transmembrane region" description="Helical" evidence="2">
    <location>
        <begin position="119"/>
        <end position="141"/>
    </location>
</feature>
<dbReference type="AlphaFoldDB" id="A0A1V9A052"/>
<comment type="caution">
    <text evidence="3">The sequence shown here is derived from an EMBL/GenBank/DDBJ whole genome shotgun (WGS) entry which is preliminary data.</text>
</comment>
<keyword evidence="2" id="KW-0812">Transmembrane</keyword>
<feature type="transmembrane region" description="Helical" evidence="2">
    <location>
        <begin position="177"/>
        <end position="197"/>
    </location>
</feature>
<dbReference type="RefSeq" id="WP_081192494.1">
    <property type="nucleotide sequence ID" value="NZ_MWIH01000006.1"/>
</dbReference>
<dbReference type="EMBL" id="MWIH01000006">
    <property type="protein sequence ID" value="OQO90542.1"/>
    <property type="molecule type" value="Genomic_DNA"/>
</dbReference>
<evidence type="ECO:0000256" key="1">
    <source>
        <dbReference type="SAM" id="MobiDB-lite"/>
    </source>
</evidence>
<gene>
    <name evidence="3" type="ORF">B1813_13350</name>
</gene>
<evidence type="ECO:0000313" key="4">
    <source>
        <dbReference type="Proteomes" id="UP000192591"/>
    </source>
</evidence>
<proteinExistence type="predicted"/>
<accession>A0A1V9A052</accession>
<evidence type="ECO:0000313" key="3">
    <source>
        <dbReference type="EMBL" id="OQO90542.1"/>
    </source>
</evidence>